<dbReference type="RefSeq" id="WP_162452437.1">
    <property type="nucleotide sequence ID" value="NZ_WLZY01000008.1"/>
</dbReference>
<dbReference type="CDD" id="cd02440">
    <property type="entry name" value="AdoMet_MTases"/>
    <property type="match status" value="1"/>
</dbReference>
<dbReference type="Proteomes" id="UP000460435">
    <property type="component" value="Unassembled WGS sequence"/>
</dbReference>
<proteinExistence type="predicted"/>
<accession>A0A7K3M9W3</accession>
<evidence type="ECO:0000313" key="2">
    <source>
        <dbReference type="EMBL" id="NDL59752.1"/>
    </source>
</evidence>
<name>A0A7K3M9W3_9ACTN</name>
<evidence type="ECO:0000313" key="3">
    <source>
        <dbReference type="Proteomes" id="UP000460435"/>
    </source>
</evidence>
<sequence length="352" mass="38298">MTRDTIRYREARAHYLSPRRRDPVKTLMEEVVSHRVFAEAVDHLRLPAGQALRVLDLGCGLGDGLALLTQPHGDLTPVIAGRQLEYTGLDADPDMVETAATLHDVPGTTFRAGDMRDDLPPGDIDLYLSCGVPYSHLTPDEMITVLSAMMTRIVDAGRRAVIVVDVLGRYSIEWTPNWDTSRWNYAMTFLEDTSERLEQPMTFYDRPALNSAIAEAAQRAAVPRVDVSFTDRSILVGRHTATRAFNPSIPPYRTLVNDLARGSSTVAPADLAFDPPTVGAPDEILGFFHVLAARWNKLLEEAVPATGEVAGDDPAALAADLLQAEMDEQRGLGTGHSLTATVVVDATAGSAR</sequence>
<dbReference type="InterPro" id="IPR041698">
    <property type="entry name" value="Methyltransf_25"/>
</dbReference>
<evidence type="ECO:0000259" key="1">
    <source>
        <dbReference type="Pfam" id="PF13649"/>
    </source>
</evidence>
<keyword evidence="3" id="KW-1185">Reference proteome</keyword>
<dbReference type="EMBL" id="WLZY01000008">
    <property type="protein sequence ID" value="NDL59752.1"/>
    <property type="molecule type" value="Genomic_DNA"/>
</dbReference>
<organism evidence="2 3">
    <name type="scientific">Phytoactinopolyspora mesophila</name>
    <dbReference type="NCBI Taxonomy" id="2650750"/>
    <lineage>
        <taxon>Bacteria</taxon>
        <taxon>Bacillati</taxon>
        <taxon>Actinomycetota</taxon>
        <taxon>Actinomycetes</taxon>
        <taxon>Jiangellales</taxon>
        <taxon>Jiangellaceae</taxon>
        <taxon>Phytoactinopolyspora</taxon>
    </lineage>
</organism>
<keyword evidence="2" id="KW-0808">Transferase</keyword>
<dbReference type="Pfam" id="PF13649">
    <property type="entry name" value="Methyltransf_25"/>
    <property type="match status" value="1"/>
</dbReference>
<dbReference type="Gene3D" id="3.40.50.150">
    <property type="entry name" value="Vaccinia Virus protein VP39"/>
    <property type="match status" value="1"/>
</dbReference>
<dbReference type="AlphaFoldDB" id="A0A7K3M9W3"/>
<dbReference type="InterPro" id="IPR029063">
    <property type="entry name" value="SAM-dependent_MTases_sf"/>
</dbReference>
<comment type="caution">
    <text evidence="2">The sequence shown here is derived from an EMBL/GenBank/DDBJ whole genome shotgun (WGS) entry which is preliminary data.</text>
</comment>
<keyword evidence="2" id="KW-0489">Methyltransferase</keyword>
<dbReference type="GO" id="GO:0032259">
    <property type="term" value="P:methylation"/>
    <property type="evidence" value="ECO:0007669"/>
    <property type="project" value="UniProtKB-KW"/>
</dbReference>
<reference evidence="2 3" key="1">
    <citation type="submission" date="2019-11" db="EMBL/GenBank/DDBJ databases">
        <authorList>
            <person name="Li X.-J."/>
            <person name="Feng X.-M."/>
        </authorList>
    </citation>
    <scope>NUCLEOTIDE SEQUENCE [LARGE SCALE GENOMIC DNA]</scope>
    <source>
        <strain evidence="2 3">XMNu-373</strain>
    </source>
</reference>
<gene>
    <name evidence="2" type="ORF">F7O44_22015</name>
</gene>
<feature type="domain" description="Methyltransferase" evidence="1">
    <location>
        <begin position="54"/>
        <end position="151"/>
    </location>
</feature>
<protein>
    <submittedName>
        <fullName evidence="2">Methyltransferase domain-containing protein</fullName>
    </submittedName>
</protein>
<dbReference type="GO" id="GO:0008168">
    <property type="term" value="F:methyltransferase activity"/>
    <property type="evidence" value="ECO:0007669"/>
    <property type="project" value="UniProtKB-KW"/>
</dbReference>
<dbReference type="SUPFAM" id="SSF53335">
    <property type="entry name" value="S-adenosyl-L-methionine-dependent methyltransferases"/>
    <property type="match status" value="1"/>
</dbReference>